<reference evidence="2 3" key="1">
    <citation type="submission" date="2020-08" db="EMBL/GenBank/DDBJ databases">
        <title>A Genomic Blueprint of the Chicken Gut Microbiome.</title>
        <authorList>
            <person name="Gilroy R."/>
            <person name="Ravi A."/>
            <person name="Getino M."/>
            <person name="Pursley I."/>
            <person name="Horton D.L."/>
            <person name="Alikhan N.-F."/>
            <person name="Baker D."/>
            <person name="Gharbi K."/>
            <person name="Hall N."/>
            <person name="Watson M."/>
            <person name="Adriaenssens E.M."/>
            <person name="Foster-Nyarko E."/>
            <person name="Jarju S."/>
            <person name="Secka A."/>
            <person name="Antonio M."/>
            <person name="Oren A."/>
            <person name="Chaudhuri R."/>
            <person name="La Ragione R.M."/>
            <person name="Hildebrand F."/>
            <person name="Pallen M.J."/>
        </authorList>
    </citation>
    <scope>NUCLEOTIDE SEQUENCE [LARGE SCALE GENOMIC DNA]</scope>
    <source>
        <strain evidence="2 3">Sa2CVA6</strain>
    </source>
</reference>
<comment type="caution">
    <text evidence="2">The sequence shown here is derived from an EMBL/GenBank/DDBJ whole genome shotgun (WGS) entry which is preliminary data.</text>
</comment>
<feature type="signal peptide" evidence="1">
    <location>
        <begin position="1"/>
        <end position="20"/>
    </location>
</feature>
<name>A0ABR8S9V0_9BURK</name>
<keyword evidence="1" id="KW-0732">Signal</keyword>
<sequence>MKYLTLLTFPLLLTCAAAHADTGGNKKMVTVGISDETGSLFGLSFEPPDEEGWTVKKSGLSVRLEKNADSAEDSREIEAYPIRLDVPISPMSAYIDNIKRNLVNNYKNNKEFKMSAFDVIQDPKNSRCARLHILLESKLPDQATSEKKWSEQYLLSCGFPKYKGMGFEIRYYHRYIDSKKMINLSKMLEKCWTVL</sequence>
<organism evidence="2 3">
    <name type="scientific">Comamonas avium</name>
    <dbReference type="NCBI Taxonomy" id="2762231"/>
    <lineage>
        <taxon>Bacteria</taxon>
        <taxon>Pseudomonadati</taxon>
        <taxon>Pseudomonadota</taxon>
        <taxon>Betaproteobacteria</taxon>
        <taxon>Burkholderiales</taxon>
        <taxon>Comamonadaceae</taxon>
        <taxon>Comamonas</taxon>
    </lineage>
</organism>
<dbReference type="Proteomes" id="UP000634919">
    <property type="component" value="Unassembled WGS sequence"/>
</dbReference>
<dbReference type="EMBL" id="JACSQK010000003">
    <property type="protein sequence ID" value="MBD7960264.1"/>
    <property type="molecule type" value="Genomic_DNA"/>
</dbReference>
<feature type="chain" id="PRO_5047524472" description="Secreted protein" evidence="1">
    <location>
        <begin position="21"/>
        <end position="195"/>
    </location>
</feature>
<accession>A0ABR8S9V0</accession>
<dbReference type="RefSeq" id="WP_191722661.1">
    <property type="nucleotide sequence ID" value="NZ_JACSQK010000003.1"/>
</dbReference>
<evidence type="ECO:0008006" key="4">
    <source>
        <dbReference type="Google" id="ProtNLM"/>
    </source>
</evidence>
<evidence type="ECO:0000256" key="1">
    <source>
        <dbReference type="SAM" id="SignalP"/>
    </source>
</evidence>
<proteinExistence type="predicted"/>
<protein>
    <recommendedName>
        <fullName evidence="4">Secreted protein</fullName>
    </recommendedName>
</protein>
<keyword evidence="3" id="KW-1185">Reference proteome</keyword>
<gene>
    <name evidence="2" type="ORF">H9646_07190</name>
</gene>
<evidence type="ECO:0000313" key="3">
    <source>
        <dbReference type="Proteomes" id="UP000634919"/>
    </source>
</evidence>
<evidence type="ECO:0000313" key="2">
    <source>
        <dbReference type="EMBL" id="MBD7960264.1"/>
    </source>
</evidence>